<evidence type="ECO:0000313" key="3">
    <source>
        <dbReference type="Proteomes" id="UP000440694"/>
    </source>
</evidence>
<sequence length="134" mass="14428">MAAAASASLAQDVDGVAGSLTDAIVGTWTGTAAEPEKEAYQVRLTFVSPKGGIVRYPGETPCGGMLTGDRKGDDYEYQESINFNGLDERDDGCFDGVMRLSVDGDTMKFDWSGTFEGQERTATGELKRQSRRGR</sequence>
<accession>A0A6I3KLE1</accession>
<proteinExistence type="predicted"/>
<evidence type="ECO:0000256" key="1">
    <source>
        <dbReference type="SAM" id="MobiDB-lite"/>
    </source>
</evidence>
<feature type="region of interest" description="Disordered" evidence="1">
    <location>
        <begin position="113"/>
        <end position="134"/>
    </location>
</feature>
<reference evidence="2 3" key="1">
    <citation type="submission" date="2019-11" db="EMBL/GenBank/DDBJ databases">
        <title>Identification of a novel strain.</title>
        <authorList>
            <person name="Xu Q."/>
            <person name="Wang G."/>
        </authorList>
    </citation>
    <scope>NUCLEOTIDE SEQUENCE [LARGE SCALE GENOMIC DNA]</scope>
    <source>
        <strain evidence="3">xq</strain>
    </source>
</reference>
<protein>
    <submittedName>
        <fullName evidence="2">Uncharacterized protein</fullName>
    </submittedName>
</protein>
<organism evidence="2 3">
    <name type="scientific">Hyphomicrobium album</name>
    <dbReference type="NCBI Taxonomy" id="2665159"/>
    <lineage>
        <taxon>Bacteria</taxon>
        <taxon>Pseudomonadati</taxon>
        <taxon>Pseudomonadota</taxon>
        <taxon>Alphaproteobacteria</taxon>
        <taxon>Hyphomicrobiales</taxon>
        <taxon>Hyphomicrobiaceae</taxon>
        <taxon>Hyphomicrobium</taxon>
    </lineage>
</organism>
<gene>
    <name evidence="2" type="ORF">GIW81_12605</name>
</gene>
<comment type="caution">
    <text evidence="2">The sequence shown here is derived from an EMBL/GenBank/DDBJ whole genome shotgun (WGS) entry which is preliminary data.</text>
</comment>
<dbReference type="EMBL" id="WMBQ01000002">
    <property type="protein sequence ID" value="MTD95173.1"/>
    <property type="molecule type" value="Genomic_DNA"/>
</dbReference>
<name>A0A6I3KLE1_9HYPH</name>
<evidence type="ECO:0000313" key="2">
    <source>
        <dbReference type="EMBL" id="MTD95173.1"/>
    </source>
</evidence>
<dbReference type="RefSeq" id="WP_154739739.1">
    <property type="nucleotide sequence ID" value="NZ_WMBQ01000002.1"/>
</dbReference>
<dbReference type="AlphaFoldDB" id="A0A6I3KLE1"/>
<keyword evidence="3" id="KW-1185">Reference proteome</keyword>
<dbReference type="Proteomes" id="UP000440694">
    <property type="component" value="Unassembled WGS sequence"/>
</dbReference>